<comment type="subunit">
    <text evidence="2 5">Homopentamer.</text>
</comment>
<keyword evidence="8" id="KW-0282">Flagellum</keyword>
<dbReference type="GO" id="GO:0009424">
    <property type="term" value="C:bacterial-type flagellum hook"/>
    <property type="evidence" value="ECO:0007669"/>
    <property type="project" value="UniProtKB-UniRule"/>
</dbReference>
<feature type="domain" description="Flagellar hook-associated protein 2 C-terminal" evidence="7">
    <location>
        <begin position="223"/>
        <end position="485"/>
    </location>
</feature>
<dbReference type="AlphaFoldDB" id="A0A9X3L5X3"/>
<dbReference type="Pfam" id="PF07195">
    <property type="entry name" value="FliD_C"/>
    <property type="match status" value="1"/>
</dbReference>
<keyword evidence="8" id="KW-0969">Cilium</keyword>
<dbReference type="Pfam" id="PF02465">
    <property type="entry name" value="FliD_N"/>
    <property type="match status" value="1"/>
</dbReference>
<name>A0A9X3L5X3_9BACI</name>
<proteinExistence type="inferred from homology"/>
<evidence type="ECO:0000313" key="8">
    <source>
        <dbReference type="EMBL" id="MCZ8531793.1"/>
    </source>
</evidence>
<dbReference type="Proteomes" id="UP001152172">
    <property type="component" value="Unassembled WGS sequence"/>
</dbReference>
<dbReference type="InterPro" id="IPR003481">
    <property type="entry name" value="FliD_N"/>
</dbReference>
<dbReference type="InterPro" id="IPR010810">
    <property type="entry name" value="Flagellin_hook_IN_motif"/>
</dbReference>
<evidence type="ECO:0000256" key="5">
    <source>
        <dbReference type="RuleBase" id="RU362066"/>
    </source>
</evidence>
<evidence type="ECO:0000256" key="2">
    <source>
        <dbReference type="ARBA" id="ARBA00011255"/>
    </source>
</evidence>
<dbReference type="GO" id="GO:0071973">
    <property type="term" value="P:bacterial-type flagellum-dependent cell motility"/>
    <property type="evidence" value="ECO:0007669"/>
    <property type="project" value="TreeGrafter"/>
</dbReference>
<comment type="function">
    <text evidence="5">Required for morphogenesis and for the elongation of the flagellar filament by facilitating polymerization of the flagellin monomers at the tip of growing filament. Forms a capping structure, which prevents flagellin subunits (transported through the central channel of the flagellum) from leaking out without polymerization at the distal end.</text>
</comment>
<accession>A0A9X3L5X3</accession>
<evidence type="ECO:0000313" key="9">
    <source>
        <dbReference type="Proteomes" id="UP001152172"/>
    </source>
</evidence>
<dbReference type="NCBIfam" id="NF005833">
    <property type="entry name" value="PRK07737.1"/>
    <property type="match status" value="1"/>
</dbReference>
<dbReference type="PANTHER" id="PTHR30288:SF0">
    <property type="entry name" value="FLAGELLAR HOOK-ASSOCIATED PROTEIN 2"/>
    <property type="match status" value="1"/>
</dbReference>
<dbReference type="PANTHER" id="PTHR30288">
    <property type="entry name" value="FLAGELLAR CAP/ASSEMBLY PROTEIN FLID"/>
    <property type="match status" value="1"/>
</dbReference>
<dbReference type="GO" id="GO:0005576">
    <property type="term" value="C:extracellular region"/>
    <property type="evidence" value="ECO:0007669"/>
    <property type="project" value="UniProtKB-SubCell"/>
</dbReference>
<evidence type="ECO:0000259" key="6">
    <source>
        <dbReference type="Pfam" id="PF02465"/>
    </source>
</evidence>
<comment type="subcellular location">
    <subcellularLocation>
        <location evidence="5">Secreted</location>
    </subcellularLocation>
    <subcellularLocation>
        <location evidence="5">Bacterial flagellum</location>
    </subcellularLocation>
</comment>
<comment type="caution">
    <text evidence="8">The sequence shown here is derived from an EMBL/GenBank/DDBJ whole genome shotgun (WGS) entry which is preliminary data.</text>
</comment>
<reference evidence="8" key="1">
    <citation type="submission" date="2022-05" db="EMBL/GenBank/DDBJ databases">
        <authorList>
            <person name="Colautti A."/>
            <person name="Iacumin L."/>
        </authorList>
    </citation>
    <scope>NUCLEOTIDE SEQUENCE</scope>
    <source>
        <strain evidence="8">DSM 30747</strain>
    </source>
</reference>
<evidence type="ECO:0000259" key="7">
    <source>
        <dbReference type="Pfam" id="PF07195"/>
    </source>
</evidence>
<sequence>MAGIRIGGLASGMDIDSIVEKLMTAERIPLDKLTQKKTTTEWQRDSYRAINTKLSAFDRYLSDNFLLSSSFNMKKVASTNEGAVTATGNSEGNVTINKIDQLASAAYGVGTIADASKRSKSTTMADLGVADQTVKLNVLQADGTMKETSYNFKATDKISDVVTKINGSNAGVSAFYDEKTGQMSLSAKASGENKAGGEIEVTGGSSFFQTAFGFTSNALADNGKNAKLTLNGAEIERNSNTFTELGMTFTLKATSTTNTTLTSTTNVDAMVDKVKEFVEKYNDLISGMNDQLKEKKYRDYPPLTDEQRKDMSEEEQKLWDEKAKSGLLRSDSIVSNGLSGMRNSIYGRVGNESNIIDTLAEIGITTSSAYSDGGKLVIDEDKLRKALTENPDQVVKTITNPGEKTAVEDTRGIVKRLRASISDFTKSIEAKAGKVTVTDQQYTMGKSLIDMNERISKFQRRLEDVEARYWKQFTAMESAINKANSQSSYLSQFGAS</sequence>
<dbReference type="InterPro" id="IPR010809">
    <property type="entry name" value="FliD_C"/>
</dbReference>
<evidence type="ECO:0000256" key="3">
    <source>
        <dbReference type="ARBA" id="ARBA00023054"/>
    </source>
</evidence>
<dbReference type="GO" id="GO:0009421">
    <property type="term" value="C:bacterial-type flagellum filament cap"/>
    <property type="evidence" value="ECO:0007669"/>
    <property type="project" value="InterPro"/>
</dbReference>
<keyword evidence="4 5" id="KW-0975">Bacterial flagellum</keyword>
<keyword evidence="5" id="KW-0964">Secreted</keyword>
<evidence type="ECO:0000256" key="1">
    <source>
        <dbReference type="ARBA" id="ARBA00009764"/>
    </source>
</evidence>
<protein>
    <recommendedName>
        <fullName evidence="5">Flagellar hook-associated protein 2</fullName>
        <shortName evidence="5">HAP2</shortName>
    </recommendedName>
    <alternativeName>
        <fullName evidence="5">Flagellar cap protein</fullName>
    </alternativeName>
</protein>
<keyword evidence="3" id="KW-0175">Coiled coil</keyword>
<comment type="similarity">
    <text evidence="1 5">Belongs to the FliD family.</text>
</comment>
<dbReference type="RefSeq" id="WP_269920488.1">
    <property type="nucleotide sequence ID" value="NZ_JAMKBI010000001.1"/>
</dbReference>
<keyword evidence="8" id="KW-0966">Cell projection</keyword>
<feature type="domain" description="Flagellar hook-associated protein 2 N-terminal" evidence="6">
    <location>
        <begin position="11"/>
        <end position="105"/>
    </location>
</feature>
<dbReference type="InterPro" id="IPR040026">
    <property type="entry name" value="FliD"/>
</dbReference>
<keyword evidence="9" id="KW-1185">Reference proteome</keyword>
<gene>
    <name evidence="8" type="ORF">M9R61_00370</name>
</gene>
<dbReference type="GO" id="GO:0007155">
    <property type="term" value="P:cell adhesion"/>
    <property type="evidence" value="ECO:0007669"/>
    <property type="project" value="InterPro"/>
</dbReference>
<dbReference type="Pfam" id="PF07196">
    <property type="entry name" value="Flagellin_IN"/>
    <property type="match status" value="1"/>
</dbReference>
<organism evidence="8 9">
    <name type="scientific">Psychrobacillus psychrodurans</name>
    <dbReference type="NCBI Taxonomy" id="126157"/>
    <lineage>
        <taxon>Bacteria</taxon>
        <taxon>Bacillati</taxon>
        <taxon>Bacillota</taxon>
        <taxon>Bacilli</taxon>
        <taxon>Bacillales</taxon>
        <taxon>Bacillaceae</taxon>
        <taxon>Psychrobacillus</taxon>
    </lineage>
</organism>
<dbReference type="EMBL" id="JAMKBI010000001">
    <property type="protein sequence ID" value="MCZ8531793.1"/>
    <property type="molecule type" value="Genomic_DNA"/>
</dbReference>
<evidence type="ECO:0000256" key="4">
    <source>
        <dbReference type="ARBA" id="ARBA00023143"/>
    </source>
</evidence>